<dbReference type="EMBL" id="GL698474">
    <property type="protein sequence ID" value="EFY92571.1"/>
    <property type="molecule type" value="Genomic_DNA"/>
</dbReference>
<gene>
    <name evidence="2" type="ORF">MAC_01207</name>
</gene>
<sequence>MPPNAAAQKQTVGTRNANGNIQSAQSRAPAGSYSTRKSERSHKHLISSLHRIGRPGPRPLTTMAFPGAPELIFGCGGLGNGFVGEEAVKELLKTLKEAGTLALRSVSLDKSSSTTRIRYRHVDMLADFIDICEHEGYVKPTVYQGLYNLIDRRPEVPGLDAVVRTHGMQFVAHSPHASDFLHGALTSGQTRGRALPTNVTRANWWKLKKTHDGYTKLTSVVKSSNPYGKAFETHSFGIITARYMLQLLDILCAKTGERILGRASERGKQKIQKKLTIDGQLLGSLQSCVSSVPHSLIVLVLLPVTSLNPAKKSDISPTYITTGATRIGEHTRLRHFFQS</sequence>
<dbReference type="Gene3D" id="3.20.20.100">
    <property type="entry name" value="NADP-dependent oxidoreductase domain"/>
    <property type="match status" value="1"/>
</dbReference>
<feature type="region of interest" description="Disordered" evidence="1">
    <location>
        <begin position="1"/>
        <end position="44"/>
    </location>
</feature>
<evidence type="ECO:0000313" key="2">
    <source>
        <dbReference type="EMBL" id="EFY92571.1"/>
    </source>
</evidence>
<protein>
    <submittedName>
        <fullName evidence="2">Aldo/keto reductase, putative</fullName>
    </submittedName>
</protein>
<evidence type="ECO:0000313" key="3">
    <source>
        <dbReference type="Proteomes" id="UP000002499"/>
    </source>
</evidence>
<dbReference type="Proteomes" id="UP000002499">
    <property type="component" value="Unassembled WGS sequence"/>
</dbReference>
<dbReference type="OrthoDB" id="48988at2759"/>
<dbReference type="SUPFAM" id="SSF51430">
    <property type="entry name" value="NAD(P)-linked oxidoreductase"/>
    <property type="match status" value="1"/>
</dbReference>
<organism evidence="3">
    <name type="scientific">Metarhizium acridum (strain CQMa 102)</name>
    <dbReference type="NCBI Taxonomy" id="655827"/>
    <lineage>
        <taxon>Eukaryota</taxon>
        <taxon>Fungi</taxon>
        <taxon>Dikarya</taxon>
        <taxon>Ascomycota</taxon>
        <taxon>Pezizomycotina</taxon>
        <taxon>Sordariomycetes</taxon>
        <taxon>Hypocreomycetidae</taxon>
        <taxon>Hypocreales</taxon>
        <taxon>Clavicipitaceae</taxon>
        <taxon>Metarhizium</taxon>
    </lineage>
</organism>
<dbReference type="eggNOG" id="ENOG502RVBB">
    <property type="taxonomic scope" value="Eukaryota"/>
</dbReference>
<accession>E9DUA9</accession>
<evidence type="ECO:0000256" key="1">
    <source>
        <dbReference type="SAM" id="MobiDB-lite"/>
    </source>
</evidence>
<dbReference type="InterPro" id="IPR036812">
    <property type="entry name" value="NAD(P)_OxRdtase_dom_sf"/>
</dbReference>
<proteinExistence type="predicted"/>
<dbReference type="InParanoid" id="E9DUA9"/>
<feature type="compositionally biased region" description="Polar residues" evidence="1">
    <location>
        <begin position="7"/>
        <end position="26"/>
    </location>
</feature>
<keyword evidence="3" id="KW-1185">Reference proteome</keyword>
<reference evidence="2 3" key="1">
    <citation type="journal article" date="2011" name="PLoS Genet.">
        <title>Genome sequencing and comparative transcriptomics of the model entomopathogenic fungi Metarhizium anisopliae and M. acridum.</title>
        <authorList>
            <person name="Gao Q."/>
            <person name="Jin K."/>
            <person name="Ying S.H."/>
            <person name="Zhang Y."/>
            <person name="Xiao G."/>
            <person name="Shang Y."/>
            <person name="Duan Z."/>
            <person name="Hu X."/>
            <person name="Xie X.Q."/>
            <person name="Zhou G."/>
            <person name="Peng G."/>
            <person name="Luo Z."/>
            <person name="Huang W."/>
            <person name="Wang B."/>
            <person name="Fang W."/>
            <person name="Wang S."/>
            <person name="Zhong Y."/>
            <person name="Ma L.J."/>
            <person name="St Leger R.J."/>
            <person name="Zhao G.P."/>
            <person name="Pei Y."/>
            <person name="Feng M.G."/>
            <person name="Xia Y."/>
            <person name="Wang C."/>
        </authorList>
    </citation>
    <scope>NUCLEOTIDE SEQUENCE [LARGE SCALE GENOMIC DNA]</scope>
    <source>
        <strain evidence="2 3">CQMa 102</strain>
    </source>
</reference>
<dbReference type="HOGENOM" id="CLU_819112_0_0_1"/>
<name>E9DUA9_METAQ</name>
<dbReference type="AlphaFoldDB" id="E9DUA9"/>